<keyword evidence="5" id="KW-0812">Transmembrane</keyword>
<comment type="subcellular location">
    <subcellularLocation>
        <location evidence="2">Cell membrane</location>
        <topology evidence="2">Multi-pass membrane protein</topology>
    </subcellularLocation>
    <subcellularLocation>
        <location evidence="1">Membrane</location>
        <location evidence="1">Caveola</location>
        <topology evidence="1">Multi-pass membrane protein</topology>
    </subcellularLocation>
</comment>
<dbReference type="PRINTS" id="PR01609">
    <property type="entry name" value="CD36FAMILY"/>
</dbReference>
<evidence type="ECO:0000313" key="14">
    <source>
        <dbReference type="Proteomes" id="UP000326759"/>
    </source>
</evidence>
<name>A0A5N5SWI0_9CRUS</name>
<accession>A0A5N5SWI0</accession>
<evidence type="ECO:0000256" key="2">
    <source>
        <dbReference type="ARBA" id="ARBA00004651"/>
    </source>
</evidence>
<evidence type="ECO:0000256" key="11">
    <source>
        <dbReference type="ARBA" id="ARBA00040821"/>
    </source>
</evidence>
<proteinExistence type="inferred from homology"/>
<evidence type="ECO:0000256" key="8">
    <source>
        <dbReference type="ARBA" id="ARBA00023157"/>
    </source>
</evidence>
<keyword evidence="4" id="KW-1003">Cell membrane</keyword>
<evidence type="ECO:0000256" key="6">
    <source>
        <dbReference type="ARBA" id="ARBA00022989"/>
    </source>
</evidence>
<keyword evidence="8" id="KW-1015">Disulfide bond</keyword>
<evidence type="ECO:0000256" key="4">
    <source>
        <dbReference type="ARBA" id="ARBA00022475"/>
    </source>
</evidence>
<evidence type="ECO:0000256" key="10">
    <source>
        <dbReference type="ARBA" id="ARBA00023180"/>
    </source>
</evidence>
<keyword evidence="7" id="KW-0472">Membrane</keyword>
<protein>
    <recommendedName>
        <fullName evidence="11">Scavenger receptor class B member 1</fullName>
    </recommendedName>
    <alternativeName>
        <fullName evidence="12">SR-BI</fullName>
    </alternativeName>
</protein>
<gene>
    <name evidence="13" type="primary">SCARB1</name>
    <name evidence="13" type="ORF">Anas_07658</name>
</gene>
<dbReference type="Proteomes" id="UP000326759">
    <property type="component" value="Unassembled WGS sequence"/>
</dbReference>
<evidence type="ECO:0000256" key="1">
    <source>
        <dbReference type="ARBA" id="ARBA00004189"/>
    </source>
</evidence>
<dbReference type="InterPro" id="IPR002159">
    <property type="entry name" value="CD36_fam"/>
</dbReference>
<dbReference type="GO" id="GO:0005901">
    <property type="term" value="C:caveola"/>
    <property type="evidence" value="ECO:0007669"/>
    <property type="project" value="UniProtKB-SubCell"/>
</dbReference>
<sequence>MKDSFGTNGYRYWGSLLNAETCRIGAPAYISFPHFFNADPDLLNYVEGLHPNAENHSFYIDINPV</sequence>
<dbReference type="PANTHER" id="PTHR11923">
    <property type="entry name" value="SCAVENGER RECEPTOR CLASS B TYPE-1 SR-B1"/>
    <property type="match status" value="1"/>
</dbReference>
<evidence type="ECO:0000256" key="5">
    <source>
        <dbReference type="ARBA" id="ARBA00022692"/>
    </source>
</evidence>
<dbReference type="EMBL" id="SEYY01019157">
    <property type="protein sequence ID" value="KAB7498574.1"/>
    <property type="molecule type" value="Genomic_DNA"/>
</dbReference>
<reference evidence="13 14" key="1">
    <citation type="journal article" date="2019" name="PLoS Biol.">
        <title>Sex chromosomes control vertical transmission of feminizing Wolbachia symbionts in an isopod.</title>
        <authorList>
            <person name="Becking T."/>
            <person name="Chebbi M.A."/>
            <person name="Giraud I."/>
            <person name="Moumen B."/>
            <person name="Laverre T."/>
            <person name="Caubet Y."/>
            <person name="Peccoud J."/>
            <person name="Gilbert C."/>
            <person name="Cordaux R."/>
        </authorList>
    </citation>
    <scope>NUCLEOTIDE SEQUENCE [LARGE SCALE GENOMIC DNA]</scope>
    <source>
        <strain evidence="13">ANa2</strain>
        <tissue evidence="13">Whole body excluding digestive tract and cuticle</tissue>
    </source>
</reference>
<dbReference type="GO" id="GO:0005044">
    <property type="term" value="F:scavenger receptor activity"/>
    <property type="evidence" value="ECO:0007669"/>
    <property type="project" value="TreeGrafter"/>
</dbReference>
<keyword evidence="14" id="KW-1185">Reference proteome</keyword>
<keyword evidence="9 13" id="KW-0675">Receptor</keyword>
<dbReference type="GO" id="GO:0005737">
    <property type="term" value="C:cytoplasm"/>
    <property type="evidence" value="ECO:0007669"/>
    <property type="project" value="TreeGrafter"/>
</dbReference>
<dbReference type="PANTHER" id="PTHR11923:SF110">
    <property type="entry name" value="SCAVENGER RECEPTOR CLASS B MEMBER 1"/>
    <property type="match status" value="1"/>
</dbReference>
<evidence type="ECO:0000313" key="13">
    <source>
        <dbReference type="EMBL" id="KAB7498574.1"/>
    </source>
</evidence>
<evidence type="ECO:0000256" key="3">
    <source>
        <dbReference type="ARBA" id="ARBA00010532"/>
    </source>
</evidence>
<dbReference type="AlphaFoldDB" id="A0A5N5SWI0"/>
<keyword evidence="6" id="KW-1133">Transmembrane helix</keyword>
<dbReference type="Pfam" id="PF01130">
    <property type="entry name" value="CD36"/>
    <property type="match status" value="1"/>
</dbReference>
<organism evidence="13 14">
    <name type="scientific">Armadillidium nasatum</name>
    <dbReference type="NCBI Taxonomy" id="96803"/>
    <lineage>
        <taxon>Eukaryota</taxon>
        <taxon>Metazoa</taxon>
        <taxon>Ecdysozoa</taxon>
        <taxon>Arthropoda</taxon>
        <taxon>Crustacea</taxon>
        <taxon>Multicrustacea</taxon>
        <taxon>Malacostraca</taxon>
        <taxon>Eumalacostraca</taxon>
        <taxon>Peracarida</taxon>
        <taxon>Isopoda</taxon>
        <taxon>Oniscidea</taxon>
        <taxon>Crinocheta</taxon>
        <taxon>Armadillidiidae</taxon>
        <taxon>Armadillidium</taxon>
    </lineage>
</organism>
<comment type="caution">
    <text evidence="13">The sequence shown here is derived from an EMBL/GenBank/DDBJ whole genome shotgun (WGS) entry which is preliminary data.</text>
</comment>
<evidence type="ECO:0000256" key="9">
    <source>
        <dbReference type="ARBA" id="ARBA00023170"/>
    </source>
</evidence>
<comment type="similarity">
    <text evidence="3">Belongs to the CD36 family.</text>
</comment>
<evidence type="ECO:0000256" key="12">
    <source>
        <dbReference type="ARBA" id="ARBA00042244"/>
    </source>
</evidence>
<dbReference type="OrthoDB" id="514335at2759"/>
<keyword evidence="10" id="KW-0325">Glycoprotein</keyword>
<evidence type="ECO:0000256" key="7">
    <source>
        <dbReference type="ARBA" id="ARBA00023136"/>
    </source>
</evidence>